<accession>A0A0W0D6B2</accession>
<evidence type="ECO:0000313" key="8">
    <source>
        <dbReference type="EMBL" id="KTB07178.1"/>
    </source>
</evidence>
<keyword evidence="5 6" id="KW-0206">Cytoskeleton</keyword>
<dbReference type="VEuPathDB" id="FungiDB:B1J91_G07909g"/>
<feature type="region of interest" description="Disordered" evidence="7">
    <location>
        <begin position="351"/>
        <end position="370"/>
    </location>
</feature>
<dbReference type="VEuPathDB" id="FungiDB:GWK60_G07645"/>
<dbReference type="SUPFAM" id="SSF69645">
    <property type="entry name" value="Arp2/3 complex subunits"/>
    <property type="match status" value="2"/>
</dbReference>
<dbReference type="GO" id="GO:0005516">
    <property type="term" value="F:calmodulin binding"/>
    <property type="evidence" value="ECO:0007669"/>
    <property type="project" value="EnsemblFungi"/>
</dbReference>
<protein>
    <recommendedName>
        <fullName evidence="6">Arp2/3 complex 34 kDa subunit</fullName>
    </recommendedName>
</protein>
<evidence type="ECO:0000256" key="1">
    <source>
        <dbReference type="ARBA" id="ARBA00004245"/>
    </source>
</evidence>
<name>A0A0W0D6B2_CANGB</name>
<dbReference type="InterPro" id="IPR034666">
    <property type="entry name" value="ARPC2/4"/>
</dbReference>
<proteinExistence type="inferred from homology"/>
<evidence type="ECO:0000256" key="2">
    <source>
        <dbReference type="ARBA" id="ARBA00007192"/>
    </source>
</evidence>
<dbReference type="GO" id="GO:0005829">
    <property type="term" value="C:cytosol"/>
    <property type="evidence" value="ECO:0007669"/>
    <property type="project" value="EnsemblFungi"/>
</dbReference>
<dbReference type="FunFam" id="3.30.1460.20:FF:000009">
    <property type="entry name" value="Arp2/3 complex 34 kDa subunit"/>
    <property type="match status" value="1"/>
</dbReference>
<evidence type="ECO:0000256" key="3">
    <source>
        <dbReference type="ARBA" id="ARBA00022490"/>
    </source>
</evidence>
<comment type="function">
    <text evidence="6">Functions as actin-binding component of the Arp2/3 complex which is involved in regulation of actin polymerization and together with an activating nucleation-promoting factor (NPF) mediates the formation of branched actin networks.</text>
</comment>
<gene>
    <name evidence="8" type="ORF">AO440_001811</name>
</gene>
<evidence type="ECO:0000256" key="7">
    <source>
        <dbReference type="SAM" id="MobiDB-lite"/>
    </source>
</evidence>
<comment type="subunit">
    <text evidence="6">Component of the Arp2/3 complex.</text>
</comment>
<comment type="similarity">
    <text evidence="2 6">Belongs to the ARPC2 family.</text>
</comment>
<dbReference type="Proteomes" id="UP000054886">
    <property type="component" value="Unassembled WGS sequence"/>
</dbReference>
<dbReference type="GO" id="GO:0006898">
    <property type="term" value="P:receptor-mediated endocytosis"/>
    <property type="evidence" value="ECO:0007669"/>
    <property type="project" value="EnsemblFungi"/>
</dbReference>
<keyword evidence="4 6" id="KW-0009">Actin-binding</keyword>
<evidence type="ECO:0000313" key="9">
    <source>
        <dbReference type="Proteomes" id="UP000054886"/>
    </source>
</evidence>
<reference evidence="8 9" key="1">
    <citation type="submission" date="2015-10" db="EMBL/GenBank/DDBJ databases">
        <title>Draft genomes sequences of Candida glabrata isolates 1A, 1B, 2A, 2B, 3A and 3B.</title>
        <authorList>
            <person name="Haavelsrud O.E."/>
            <person name="Gaustad P."/>
        </authorList>
    </citation>
    <scope>NUCLEOTIDE SEQUENCE [LARGE SCALE GENOMIC DNA]</scope>
    <source>
        <strain evidence="8">910700640</strain>
    </source>
</reference>
<dbReference type="Gene3D" id="3.30.1460.20">
    <property type="match status" value="2"/>
</dbReference>
<keyword evidence="3 6" id="KW-0963">Cytoplasm</keyword>
<dbReference type="VEuPathDB" id="FungiDB:CAGL0G07909g"/>
<dbReference type="InterPro" id="IPR007188">
    <property type="entry name" value="ARPC2"/>
</dbReference>
<dbReference type="PANTHER" id="PTHR12058">
    <property type="entry name" value="ARP2/3 COMPLEX 34 KDA SUBUNIT"/>
    <property type="match status" value="1"/>
</dbReference>
<comment type="subcellular location">
    <subcellularLocation>
        <location evidence="1 6">Cytoplasm</location>
        <location evidence="1 6">Cytoskeleton</location>
    </subcellularLocation>
</comment>
<dbReference type="GO" id="GO:0005885">
    <property type="term" value="C:Arp2/3 protein complex"/>
    <property type="evidence" value="ECO:0007669"/>
    <property type="project" value="EnsemblFungi"/>
</dbReference>
<dbReference type="Pfam" id="PF04045">
    <property type="entry name" value="P34-Arc"/>
    <property type="match status" value="1"/>
</dbReference>
<dbReference type="AlphaFoldDB" id="A0A0W0D6B2"/>
<dbReference type="GO" id="GO:0072697">
    <property type="term" value="P:protein localization to cell cortex"/>
    <property type="evidence" value="ECO:0007669"/>
    <property type="project" value="EnsemblFungi"/>
</dbReference>
<comment type="caution">
    <text evidence="8">The sequence shown here is derived from an EMBL/GenBank/DDBJ whole genome shotgun (WGS) entry which is preliminary data.</text>
</comment>
<dbReference type="EMBL" id="LLZZ01000108">
    <property type="protein sequence ID" value="KTB07178.1"/>
    <property type="molecule type" value="Genomic_DNA"/>
</dbReference>
<dbReference type="GO" id="GO:0005200">
    <property type="term" value="F:structural constituent of cytoskeleton"/>
    <property type="evidence" value="ECO:0007669"/>
    <property type="project" value="TreeGrafter"/>
</dbReference>
<dbReference type="GO" id="GO:0030041">
    <property type="term" value="P:actin filament polymerization"/>
    <property type="evidence" value="ECO:0007669"/>
    <property type="project" value="InterPro"/>
</dbReference>
<dbReference type="FunFam" id="3.30.1460.20:FF:000010">
    <property type="entry name" value="Arp2/3 complex 34 kDa subunit"/>
    <property type="match status" value="1"/>
</dbReference>
<dbReference type="GO" id="GO:0044396">
    <property type="term" value="P:actin cortical patch organization"/>
    <property type="evidence" value="ECO:0007669"/>
    <property type="project" value="EnsemblFungi"/>
</dbReference>
<evidence type="ECO:0000256" key="5">
    <source>
        <dbReference type="ARBA" id="ARBA00023212"/>
    </source>
</evidence>
<organism evidence="8 9">
    <name type="scientific">Candida glabrata</name>
    <name type="common">Yeast</name>
    <name type="synonym">Torulopsis glabrata</name>
    <dbReference type="NCBI Taxonomy" id="5478"/>
    <lineage>
        <taxon>Eukaryota</taxon>
        <taxon>Fungi</taxon>
        <taxon>Dikarya</taxon>
        <taxon>Ascomycota</taxon>
        <taxon>Saccharomycotina</taxon>
        <taxon>Saccharomycetes</taxon>
        <taxon>Saccharomycetales</taxon>
        <taxon>Saccharomycetaceae</taxon>
        <taxon>Nakaseomyces</taxon>
    </lineage>
</organism>
<dbReference type="GO" id="GO:0034314">
    <property type="term" value="P:Arp2/3 complex-mediated actin nucleation"/>
    <property type="evidence" value="ECO:0007669"/>
    <property type="project" value="EnsemblFungi"/>
</dbReference>
<evidence type="ECO:0000256" key="4">
    <source>
        <dbReference type="ARBA" id="ARBA00023203"/>
    </source>
</evidence>
<dbReference type="GO" id="GO:0051015">
    <property type="term" value="F:actin filament binding"/>
    <property type="evidence" value="ECO:0007669"/>
    <property type="project" value="EnsemblFungi"/>
</dbReference>
<sequence length="370" mass="42472">MSIGAFSKDKAHAILSNICELNAKKWKPIVTTYRGQLLSLISTTLYIMLHLQPANLLIQKTLFEALDANAKGTPLTLDRIISDFDYTTFHVSNTPDNKSILLLSVRTKAWQSILQGGDLLTFLQGKYANTQGVSVANAVEPGFDYTLQIDIGSLNEEAIKRCSILKTLVLSFPFHQAFEEFHQLNNQPIPEGSVVESQNVHVIKYRDDENIFVKAASDRVTVIFETIFQDETDKILGKVFLQEFVDARKRNRGIQSAPQVLFSHEPPLEIQSVAQNQNTQGKHDSRRFITFVLFPRHFQTEELQFTSVSQLTLFRNYFHYHIKCSKAYMHSRMRYRVDTFVKVLNRAKVDEEDDNEDSNRRTITGRKMVY</sequence>
<dbReference type="PANTHER" id="PTHR12058:SF0">
    <property type="entry name" value="ACTIN-RELATED PROTEIN 2_3 COMPLEX SUBUNIT 2"/>
    <property type="match status" value="1"/>
</dbReference>
<dbReference type="VEuPathDB" id="FungiDB:GVI51_G07777"/>
<evidence type="ECO:0000256" key="6">
    <source>
        <dbReference type="RuleBase" id="RU364015"/>
    </source>
</evidence>
<dbReference type="GO" id="GO:0000226">
    <property type="term" value="P:microtubule cytoskeleton organization"/>
    <property type="evidence" value="ECO:0007669"/>
    <property type="project" value="EnsemblFungi"/>
</dbReference>
<dbReference type="GO" id="GO:0060090">
    <property type="term" value="F:molecular adaptor activity"/>
    <property type="evidence" value="ECO:0007669"/>
    <property type="project" value="EnsemblFungi"/>
</dbReference>